<proteinExistence type="predicted"/>
<evidence type="ECO:0000256" key="1">
    <source>
        <dbReference type="SAM" id="Phobius"/>
    </source>
</evidence>
<dbReference type="RefSeq" id="WP_114339654.1">
    <property type="nucleotide sequence ID" value="NZ_QPID01000012.1"/>
</dbReference>
<keyword evidence="1" id="KW-0812">Transmembrane</keyword>
<dbReference type="Proteomes" id="UP000252558">
    <property type="component" value="Unassembled WGS sequence"/>
</dbReference>
<dbReference type="EMBL" id="QPID01000012">
    <property type="protein sequence ID" value="RCU45135.1"/>
    <property type="molecule type" value="Genomic_DNA"/>
</dbReference>
<comment type="caution">
    <text evidence="2">The sequence shown here is derived from an EMBL/GenBank/DDBJ whole genome shotgun (WGS) entry which is preliminary data.</text>
</comment>
<feature type="transmembrane region" description="Helical" evidence="1">
    <location>
        <begin position="32"/>
        <end position="54"/>
    </location>
</feature>
<keyword evidence="3" id="KW-1185">Reference proteome</keyword>
<keyword evidence="1" id="KW-1133">Transmembrane helix</keyword>
<feature type="transmembrane region" description="Helical" evidence="1">
    <location>
        <begin position="6"/>
        <end position="25"/>
    </location>
</feature>
<dbReference type="AlphaFoldDB" id="A0A368N6J3"/>
<evidence type="ECO:0000313" key="2">
    <source>
        <dbReference type="EMBL" id="RCU45135.1"/>
    </source>
</evidence>
<feature type="transmembrane region" description="Helical" evidence="1">
    <location>
        <begin position="60"/>
        <end position="92"/>
    </location>
</feature>
<keyword evidence="1" id="KW-0472">Membrane</keyword>
<accession>A0A368N6J3</accession>
<reference evidence="2 3" key="1">
    <citation type="submission" date="2018-07" db="EMBL/GenBank/DDBJ databases">
        <title>Corallincola holothuriorum sp. nov., a new facultative anaerobe isolated from sea cucumber Apostichopus japonicus.</title>
        <authorList>
            <person name="Xia H."/>
        </authorList>
    </citation>
    <scope>NUCLEOTIDE SEQUENCE [LARGE SCALE GENOMIC DNA]</scope>
    <source>
        <strain evidence="2 3">C4</strain>
    </source>
</reference>
<sequence length="107" mass="11201">MGAVLEATIIGCLYFIPIFLTANLLQAGRRTVFPCIVAAGVCCSMTELVSLIALPEWSSAGAILGASALLFTLVLDAKWYLAAGIVAISYLVQMGMTETGTMLLNAV</sequence>
<gene>
    <name evidence="2" type="ORF">DU002_17045</name>
</gene>
<name>A0A368N6J3_9GAMM</name>
<organism evidence="2 3">
    <name type="scientific">Corallincola holothuriorum</name>
    <dbReference type="NCBI Taxonomy" id="2282215"/>
    <lineage>
        <taxon>Bacteria</taxon>
        <taxon>Pseudomonadati</taxon>
        <taxon>Pseudomonadota</taxon>
        <taxon>Gammaproteobacteria</taxon>
        <taxon>Alteromonadales</taxon>
        <taxon>Psychromonadaceae</taxon>
        <taxon>Corallincola</taxon>
    </lineage>
</organism>
<protein>
    <submittedName>
        <fullName evidence="2">Uncharacterized protein</fullName>
    </submittedName>
</protein>
<evidence type="ECO:0000313" key="3">
    <source>
        <dbReference type="Proteomes" id="UP000252558"/>
    </source>
</evidence>